<evidence type="ECO:0000313" key="3">
    <source>
        <dbReference type="Proteomes" id="UP000224006"/>
    </source>
</evidence>
<evidence type="ECO:0000313" key="2">
    <source>
        <dbReference type="EMBL" id="PFH34912.1"/>
    </source>
</evidence>
<accession>A0A2A9MHN7</accession>
<keyword evidence="3" id="KW-1185">Reference proteome</keyword>
<dbReference type="GeneID" id="40311871"/>
<dbReference type="EMBL" id="NWUJ01000006">
    <property type="protein sequence ID" value="PFH34912.1"/>
    <property type="molecule type" value="Genomic_DNA"/>
</dbReference>
<dbReference type="KEGG" id="bbes:BESB_069450"/>
<gene>
    <name evidence="2" type="ORF">BESB_069450</name>
</gene>
<dbReference type="AlphaFoldDB" id="A0A2A9MHN7"/>
<feature type="region of interest" description="Disordered" evidence="1">
    <location>
        <begin position="1"/>
        <end position="20"/>
    </location>
</feature>
<sequence>MNPRSVSSGLGRGNPLPSREHLTRAASGHLDNKNVPHAELSSQQHTAYLPGATNSALQHSVDFRETRPLQGTPSRPAFPAFWEQNPCFLLTIEDDVSLRVTLSRNEDKWRGACEQDLVGCAMALYLLKGSNVEAAAIIEHTPFVSGKTGEFLLRISGNNHRFAVQEIIQQQT</sequence>
<dbReference type="RefSeq" id="XP_029218921.1">
    <property type="nucleotide sequence ID" value="XM_029365338.1"/>
</dbReference>
<name>A0A2A9MHN7_BESBE</name>
<dbReference type="Proteomes" id="UP000224006">
    <property type="component" value="Chromosome VI"/>
</dbReference>
<reference evidence="2 3" key="1">
    <citation type="submission" date="2017-09" db="EMBL/GenBank/DDBJ databases">
        <title>Genome sequencing of Besnoitia besnoiti strain Bb-Ger1.</title>
        <authorList>
            <person name="Schares G."/>
            <person name="Venepally P."/>
            <person name="Lorenzi H.A."/>
        </authorList>
    </citation>
    <scope>NUCLEOTIDE SEQUENCE [LARGE SCALE GENOMIC DNA]</scope>
    <source>
        <strain evidence="2 3">Bb-Ger1</strain>
    </source>
</reference>
<organism evidence="2 3">
    <name type="scientific">Besnoitia besnoiti</name>
    <name type="common">Apicomplexan protozoan</name>
    <dbReference type="NCBI Taxonomy" id="94643"/>
    <lineage>
        <taxon>Eukaryota</taxon>
        <taxon>Sar</taxon>
        <taxon>Alveolata</taxon>
        <taxon>Apicomplexa</taxon>
        <taxon>Conoidasida</taxon>
        <taxon>Coccidia</taxon>
        <taxon>Eucoccidiorida</taxon>
        <taxon>Eimeriorina</taxon>
        <taxon>Sarcocystidae</taxon>
        <taxon>Besnoitia</taxon>
    </lineage>
</organism>
<comment type="caution">
    <text evidence="2">The sequence shown here is derived from an EMBL/GenBank/DDBJ whole genome shotgun (WGS) entry which is preliminary data.</text>
</comment>
<evidence type="ECO:0000256" key="1">
    <source>
        <dbReference type="SAM" id="MobiDB-lite"/>
    </source>
</evidence>
<proteinExistence type="predicted"/>
<dbReference type="VEuPathDB" id="ToxoDB:BESB_069450"/>
<protein>
    <submittedName>
        <fullName evidence="2">Uncharacterized protein</fullName>
    </submittedName>
</protein>